<evidence type="ECO:0000259" key="12">
    <source>
        <dbReference type="PROSITE" id="PS50112"/>
    </source>
</evidence>
<dbReference type="InterPro" id="IPR011006">
    <property type="entry name" value="CheY-like_superfamily"/>
</dbReference>
<dbReference type="InterPro" id="IPR003661">
    <property type="entry name" value="HisK_dim/P_dom"/>
</dbReference>
<organism evidence="14 15">
    <name type="scientific">Flavobacterium urumqiense</name>
    <dbReference type="NCBI Taxonomy" id="935224"/>
    <lineage>
        <taxon>Bacteria</taxon>
        <taxon>Pseudomonadati</taxon>
        <taxon>Bacteroidota</taxon>
        <taxon>Flavobacteriia</taxon>
        <taxon>Flavobacteriales</taxon>
        <taxon>Flavobacteriaceae</taxon>
        <taxon>Flavobacterium</taxon>
    </lineage>
</organism>
<dbReference type="AlphaFoldDB" id="A0A1H6AAS9"/>
<dbReference type="InterPro" id="IPR004358">
    <property type="entry name" value="Sig_transdc_His_kin-like_C"/>
</dbReference>
<evidence type="ECO:0000256" key="8">
    <source>
        <dbReference type="SAM" id="MobiDB-lite"/>
    </source>
</evidence>
<dbReference type="Proteomes" id="UP000236737">
    <property type="component" value="Unassembled WGS sequence"/>
</dbReference>
<dbReference type="SUPFAM" id="SSF55785">
    <property type="entry name" value="PYP-like sensor domain (PAS domain)"/>
    <property type="match status" value="1"/>
</dbReference>
<dbReference type="CDD" id="cd00130">
    <property type="entry name" value="PAS"/>
    <property type="match status" value="1"/>
</dbReference>
<dbReference type="Pfam" id="PF00512">
    <property type="entry name" value="HisKA"/>
    <property type="match status" value="1"/>
</dbReference>
<dbReference type="InterPro" id="IPR001610">
    <property type="entry name" value="PAC"/>
</dbReference>
<keyword evidence="5" id="KW-0418">Kinase</keyword>
<dbReference type="Gene3D" id="3.40.50.2300">
    <property type="match status" value="3"/>
</dbReference>
<dbReference type="EC" id="2.7.13.3" evidence="2"/>
<reference evidence="15" key="1">
    <citation type="submission" date="2016-10" db="EMBL/GenBank/DDBJ databases">
        <authorList>
            <person name="Varghese N."/>
            <person name="Submissions S."/>
        </authorList>
    </citation>
    <scope>NUCLEOTIDE SEQUENCE [LARGE SCALE GENOMIC DNA]</scope>
    <source>
        <strain evidence="15">CGMCC 1.9230</strain>
    </source>
</reference>
<dbReference type="SUPFAM" id="SSF55874">
    <property type="entry name" value="ATPase domain of HSP90 chaperone/DNA topoisomerase II/histidine kinase"/>
    <property type="match status" value="1"/>
</dbReference>
<dbReference type="PRINTS" id="PR00344">
    <property type="entry name" value="BCTRLSENSOR"/>
</dbReference>
<feature type="domain" description="Histidine kinase" evidence="10">
    <location>
        <begin position="605"/>
        <end position="825"/>
    </location>
</feature>
<dbReference type="CDD" id="cd17546">
    <property type="entry name" value="REC_hyHK_CKI1_RcsC-like"/>
    <property type="match status" value="1"/>
</dbReference>
<dbReference type="CDD" id="cd00082">
    <property type="entry name" value="HisKA"/>
    <property type="match status" value="1"/>
</dbReference>
<dbReference type="CDD" id="cd16922">
    <property type="entry name" value="HATPase_EvgS-ArcB-TorS-like"/>
    <property type="match status" value="1"/>
</dbReference>
<dbReference type="InterPro" id="IPR036890">
    <property type="entry name" value="HATPase_C_sf"/>
</dbReference>
<evidence type="ECO:0000256" key="6">
    <source>
        <dbReference type="ARBA" id="ARBA00023012"/>
    </source>
</evidence>
<dbReference type="InterPro" id="IPR007891">
    <property type="entry name" value="CHASE3"/>
</dbReference>
<feature type="region of interest" description="Disordered" evidence="8">
    <location>
        <begin position="560"/>
        <end position="584"/>
    </location>
</feature>
<dbReference type="SUPFAM" id="SSF52172">
    <property type="entry name" value="CheY-like"/>
    <property type="match status" value="3"/>
</dbReference>
<evidence type="ECO:0000259" key="11">
    <source>
        <dbReference type="PROSITE" id="PS50110"/>
    </source>
</evidence>
<dbReference type="NCBIfam" id="TIGR00229">
    <property type="entry name" value="sensory_box"/>
    <property type="match status" value="1"/>
</dbReference>
<evidence type="ECO:0000256" key="5">
    <source>
        <dbReference type="ARBA" id="ARBA00022777"/>
    </source>
</evidence>
<sequence length="1258" mass="141592">MTLGRKIVLGFATCSVVLLVVAIFSFKTSEKFVASNALVNHSNLVLYEFEQILMSSVDAETGVRGYVITGNDNFLEPFITSKTKSTAQLAKIKELTKDYPNQQENVEELAKELKMRFDNLSNCITLRKNDFEKAREFVSSGKGKKIQDEIRKIIAKAQLTERTLLTDRIRTSENDANMFNLVFIILLFIIIAILVIVYTIVAANLKALKKSESETAGKNWLLTGNSKLNEKLIGDQSITQLANNTISFLCTYLKANIGAVYLFDEKDNSLILSGKFAFSSFKDTQEKFKLNEGLIGQSAWEQKQISITAISEDQIRITSSVMNAKPKNLLITPFLLDGKTLGVIEIGKLTDFNETEKEFLKVSMDSIAISINTAINQQSLRELLAKVQSQKGEMEIAALELDQQINSLNQAAIVSIADVNGNIIYANDKFCEIAKYTREELLGKNHRILKSEKQPDVFHVGMWKVISNGRTWKGEILNKAKDGTFYWVDTTITPFKGIDGKIEKYVSIRFDITNTKNQMQELANQAEELQMQQEELRQLNEELEQQAQNLKQQQAELQMTNEELEEQTQSLEEKNKEVEASKNDIEQKTKQLEISSKYKSEFLANMSHELRTPLNSLLILSKDLSENKNKNLDDVQVESAEIIYKSGHDLLVLINEILDLSKIEAGKISITIEKIVLKNFTDNLIRNFRHQAQQKGLELICNLGADLPEFITTDEQRLDQILKNLLSNAIKFTEKGSVTISIDRNTATTLNISVSDTGIGISEDKQTSIFEAFQQAEGGTSRKYGGTGLGLSISRKLAKLLQAEITVDSVLSQGSAFSLIIPFEIHPEQEAVSTRKIETVVYAPRSEQDATFLNYSTIEDDRNTIISDDKVVLIIEDDRNFASILLKQANKKGFKCLAAATGEDGLLLASKYKPLAIILDMGLPGITGKQVLQELKANPSVRHIPVHIISADDRSLEPIREGAVEYLMKPISKDGLEEAFNRIENFVNRKIKNLLIIEDNENARKAMIILIGNGDVKCFEAATGKEALELYEQNNIDCIILDIGLPDMSGFDLIQKLESIKGQNMPPIIVYTGKELTKEENDFIHKYAESIIIKGIKSEERLLDETALFLHRTISNLPKSKQLIINNLYDKEAIFHSKKILLVDDDMRNVFALSKILQERGMEVIKSENGKKALEMLDTHADIDMVLMDIMMPEMDGYEAMKRIRSQVKFRSLPVIALTAKAMKDDKQKCIDAGANDYITKPIDVERLLSLMRVWLSK</sequence>
<feature type="modified residue" description="4-aspartylphosphate" evidence="7">
    <location>
        <position position="1189"/>
    </location>
</feature>
<dbReference type="Pfam" id="PF02518">
    <property type="entry name" value="HATPase_c"/>
    <property type="match status" value="1"/>
</dbReference>
<feature type="transmembrane region" description="Helical" evidence="9">
    <location>
        <begin position="6"/>
        <end position="26"/>
    </location>
</feature>
<feature type="domain" description="Response regulatory" evidence="11">
    <location>
        <begin position="871"/>
        <end position="984"/>
    </location>
</feature>
<keyword evidence="9" id="KW-0472">Membrane</keyword>
<evidence type="ECO:0000256" key="4">
    <source>
        <dbReference type="ARBA" id="ARBA00022679"/>
    </source>
</evidence>
<dbReference type="InterPro" id="IPR029016">
    <property type="entry name" value="GAF-like_dom_sf"/>
</dbReference>
<keyword evidence="9" id="KW-0812">Transmembrane</keyword>
<feature type="domain" description="Response regulatory" evidence="11">
    <location>
        <begin position="993"/>
        <end position="1109"/>
    </location>
</feature>
<evidence type="ECO:0000256" key="9">
    <source>
        <dbReference type="SAM" id="Phobius"/>
    </source>
</evidence>
<feature type="compositionally biased region" description="Basic and acidic residues" evidence="8">
    <location>
        <begin position="571"/>
        <end position="584"/>
    </location>
</feature>
<dbReference type="SMART" id="SM00387">
    <property type="entry name" value="HATPase_c"/>
    <property type="match status" value="1"/>
</dbReference>
<keyword evidence="3 7" id="KW-0597">Phosphoprotein</keyword>
<dbReference type="Pfam" id="PF00072">
    <property type="entry name" value="Response_reg"/>
    <property type="match status" value="3"/>
</dbReference>
<evidence type="ECO:0000256" key="3">
    <source>
        <dbReference type="ARBA" id="ARBA00022553"/>
    </source>
</evidence>
<dbReference type="Gene3D" id="3.30.450.40">
    <property type="match status" value="1"/>
</dbReference>
<dbReference type="InterPro" id="IPR035965">
    <property type="entry name" value="PAS-like_dom_sf"/>
</dbReference>
<dbReference type="PANTHER" id="PTHR45339">
    <property type="entry name" value="HYBRID SIGNAL TRANSDUCTION HISTIDINE KINASE J"/>
    <property type="match status" value="1"/>
</dbReference>
<keyword evidence="4" id="KW-0808">Transferase</keyword>
<dbReference type="SMART" id="SM00388">
    <property type="entry name" value="HisKA"/>
    <property type="match status" value="1"/>
</dbReference>
<accession>A0A1H6AAS9</accession>
<dbReference type="PROSITE" id="PS50112">
    <property type="entry name" value="PAS"/>
    <property type="match status" value="1"/>
</dbReference>
<dbReference type="InterPro" id="IPR003018">
    <property type="entry name" value="GAF"/>
</dbReference>
<dbReference type="InterPro" id="IPR005467">
    <property type="entry name" value="His_kinase_dom"/>
</dbReference>
<dbReference type="PROSITE" id="PS50109">
    <property type="entry name" value="HIS_KIN"/>
    <property type="match status" value="1"/>
</dbReference>
<dbReference type="PANTHER" id="PTHR45339:SF1">
    <property type="entry name" value="HYBRID SIGNAL TRANSDUCTION HISTIDINE KINASE J"/>
    <property type="match status" value="1"/>
</dbReference>
<feature type="modified residue" description="4-aspartylphosphate" evidence="7">
    <location>
        <position position="1042"/>
    </location>
</feature>
<dbReference type="CDD" id="cd19410">
    <property type="entry name" value="HK9-like_sensor"/>
    <property type="match status" value="1"/>
</dbReference>
<dbReference type="InterPro" id="IPR036097">
    <property type="entry name" value="HisK_dim/P_sf"/>
</dbReference>
<evidence type="ECO:0000256" key="2">
    <source>
        <dbReference type="ARBA" id="ARBA00012438"/>
    </source>
</evidence>
<feature type="domain" description="PAC" evidence="13">
    <location>
        <begin position="470"/>
        <end position="524"/>
    </location>
</feature>
<dbReference type="Gene3D" id="3.30.450.20">
    <property type="entry name" value="PAS domain"/>
    <property type="match status" value="1"/>
</dbReference>
<dbReference type="GO" id="GO:0000155">
    <property type="term" value="F:phosphorelay sensor kinase activity"/>
    <property type="evidence" value="ECO:0007669"/>
    <property type="project" value="InterPro"/>
</dbReference>
<feature type="domain" description="PAS" evidence="12">
    <location>
        <begin position="414"/>
        <end position="469"/>
    </location>
</feature>
<dbReference type="Pfam" id="PF13426">
    <property type="entry name" value="PAS_9"/>
    <property type="match status" value="1"/>
</dbReference>
<name>A0A1H6AAS9_9FLAO</name>
<evidence type="ECO:0000259" key="13">
    <source>
        <dbReference type="PROSITE" id="PS50113"/>
    </source>
</evidence>
<dbReference type="InterPro" id="IPR000014">
    <property type="entry name" value="PAS"/>
</dbReference>
<dbReference type="Pfam" id="PF05227">
    <property type="entry name" value="CHASE3"/>
    <property type="match status" value="1"/>
</dbReference>
<evidence type="ECO:0000313" key="14">
    <source>
        <dbReference type="EMBL" id="SEG45551.1"/>
    </source>
</evidence>
<feature type="domain" description="Response regulatory" evidence="11">
    <location>
        <begin position="1139"/>
        <end position="1256"/>
    </location>
</feature>
<dbReference type="SMART" id="SM00448">
    <property type="entry name" value="REC"/>
    <property type="match status" value="3"/>
</dbReference>
<keyword evidence="9" id="KW-1133">Transmembrane helix</keyword>
<dbReference type="EMBL" id="FNVP01000014">
    <property type="protein sequence ID" value="SEG45551.1"/>
    <property type="molecule type" value="Genomic_DNA"/>
</dbReference>
<evidence type="ECO:0000259" key="10">
    <source>
        <dbReference type="PROSITE" id="PS50109"/>
    </source>
</evidence>
<dbReference type="InterPro" id="IPR003594">
    <property type="entry name" value="HATPase_dom"/>
</dbReference>
<dbReference type="FunFam" id="3.30.565.10:FF:000010">
    <property type="entry name" value="Sensor histidine kinase RcsC"/>
    <property type="match status" value="1"/>
</dbReference>
<dbReference type="SMART" id="SM00065">
    <property type="entry name" value="GAF"/>
    <property type="match status" value="1"/>
</dbReference>
<evidence type="ECO:0000313" key="15">
    <source>
        <dbReference type="Proteomes" id="UP000236737"/>
    </source>
</evidence>
<comment type="catalytic activity">
    <reaction evidence="1">
        <text>ATP + protein L-histidine = ADP + protein N-phospho-L-histidine.</text>
        <dbReference type="EC" id="2.7.13.3"/>
    </reaction>
</comment>
<dbReference type="InterPro" id="IPR000700">
    <property type="entry name" value="PAS-assoc_C"/>
</dbReference>
<feature type="transmembrane region" description="Helical" evidence="9">
    <location>
        <begin position="178"/>
        <end position="201"/>
    </location>
</feature>
<feature type="modified residue" description="4-aspartylphosphate" evidence="7">
    <location>
        <position position="920"/>
    </location>
</feature>
<dbReference type="SUPFAM" id="SSF55781">
    <property type="entry name" value="GAF domain-like"/>
    <property type="match status" value="1"/>
</dbReference>
<gene>
    <name evidence="14" type="ORF">SAMN04488130_11472</name>
</gene>
<dbReference type="InterPro" id="IPR001789">
    <property type="entry name" value="Sig_transdc_resp-reg_receiver"/>
</dbReference>
<proteinExistence type="predicted"/>
<dbReference type="SUPFAM" id="SSF47384">
    <property type="entry name" value="Homodimeric domain of signal transducing histidine kinase"/>
    <property type="match status" value="1"/>
</dbReference>
<dbReference type="CDD" id="cd00156">
    <property type="entry name" value="REC"/>
    <property type="match status" value="1"/>
</dbReference>
<dbReference type="Pfam" id="PF13185">
    <property type="entry name" value="GAF_2"/>
    <property type="match status" value="1"/>
</dbReference>
<evidence type="ECO:0000256" key="1">
    <source>
        <dbReference type="ARBA" id="ARBA00000085"/>
    </source>
</evidence>
<dbReference type="PROSITE" id="PS50110">
    <property type="entry name" value="RESPONSE_REGULATORY"/>
    <property type="match status" value="3"/>
</dbReference>
<evidence type="ECO:0000256" key="7">
    <source>
        <dbReference type="PROSITE-ProRule" id="PRU00169"/>
    </source>
</evidence>
<protein>
    <recommendedName>
        <fullName evidence="2">histidine kinase</fullName>
        <ecNumber evidence="2">2.7.13.3</ecNumber>
    </recommendedName>
</protein>
<keyword evidence="6" id="KW-0902">Two-component regulatory system</keyword>
<dbReference type="Gene3D" id="1.10.287.130">
    <property type="match status" value="1"/>
</dbReference>
<dbReference type="PROSITE" id="PS50113">
    <property type="entry name" value="PAC"/>
    <property type="match status" value="1"/>
</dbReference>
<dbReference type="Gene3D" id="3.30.565.10">
    <property type="entry name" value="Histidine kinase-like ATPase, C-terminal domain"/>
    <property type="match status" value="1"/>
</dbReference>
<dbReference type="SMART" id="SM00086">
    <property type="entry name" value="PAC"/>
    <property type="match status" value="1"/>
</dbReference>
<keyword evidence="15" id="KW-1185">Reference proteome</keyword>